<evidence type="ECO:0000313" key="3">
    <source>
        <dbReference type="EMBL" id="RKP02069.1"/>
    </source>
</evidence>
<feature type="region of interest" description="Disordered" evidence="1">
    <location>
        <begin position="179"/>
        <end position="248"/>
    </location>
</feature>
<evidence type="ECO:0000313" key="4">
    <source>
        <dbReference type="Proteomes" id="UP000274922"/>
    </source>
</evidence>
<name>A0A4V1IUX4_9FUNG</name>
<dbReference type="InterPro" id="IPR011009">
    <property type="entry name" value="Kinase-like_dom_sf"/>
</dbReference>
<dbReference type="EMBL" id="ML014153">
    <property type="protein sequence ID" value="RKP02069.1"/>
    <property type="molecule type" value="Genomic_DNA"/>
</dbReference>
<feature type="compositionally biased region" description="Basic and acidic residues" evidence="1">
    <location>
        <begin position="184"/>
        <end position="235"/>
    </location>
</feature>
<organism evidence="3 4">
    <name type="scientific">Caulochytrium protostelioides</name>
    <dbReference type="NCBI Taxonomy" id="1555241"/>
    <lineage>
        <taxon>Eukaryota</taxon>
        <taxon>Fungi</taxon>
        <taxon>Fungi incertae sedis</taxon>
        <taxon>Chytridiomycota</taxon>
        <taxon>Chytridiomycota incertae sedis</taxon>
        <taxon>Chytridiomycetes</taxon>
        <taxon>Caulochytriales</taxon>
        <taxon>Caulochytriaceae</taxon>
        <taxon>Caulochytrium</taxon>
    </lineage>
</organism>
<keyword evidence="2" id="KW-0732">Signal</keyword>
<gene>
    <name evidence="3" type="ORF">CXG81DRAFT_18241</name>
</gene>
<dbReference type="SUPFAM" id="SSF56112">
    <property type="entry name" value="Protein kinase-like (PK-like)"/>
    <property type="match status" value="1"/>
</dbReference>
<feature type="signal peptide" evidence="2">
    <location>
        <begin position="1"/>
        <end position="34"/>
    </location>
</feature>
<accession>A0A4V1IUX4</accession>
<protein>
    <recommendedName>
        <fullName evidence="5">Protein kinase domain-containing protein</fullName>
    </recommendedName>
</protein>
<keyword evidence="4" id="KW-1185">Reference proteome</keyword>
<feature type="compositionally biased region" description="Basic residues" evidence="1">
    <location>
        <begin position="619"/>
        <end position="629"/>
    </location>
</feature>
<feature type="compositionally biased region" description="Basic residues" evidence="1">
    <location>
        <begin position="637"/>
        <end position="648"/>
    </location>
</feature>
<proteinExistence type="predicted"/>
<dbReference type="AlphaFoldDB" id="A0A4V1IUX4"/>
<evidence type="ECO:0000256" key="2">
    <source>
        <dbReference type="SAM" id="SignalP"/>
    </source>
</evidence>
<feature type="region of interest" description="Disordered" evidence="1">
    <location>
        <begin position="570"/>
        <end position="648"/>
    </location>
</feature>
<evidence type="ECO:0008006" key="5">
    <source>
        <dbReference type="Google" id="ProtNLM"/>
    </source>
</evidence>
<reference evidence="4" key="1">
    <citation type="journal article" date="2018" name="Nat. Microbiol.">
        <title>Leveraging single-cell genomics to expand the fungal tree of life.</title>
        <authorList>
            <person name="Ahrendt S.R."/>
            <person name="Quandt C.A."/>
            <person name="Ciobanu D."/>
            <person name="Clum A."/>
            <person name="Salamov A."/>
            <person name="Andreopoulos B."/>
            <person name="Cheng J.F."/>
            <person name="Woyke T."/>
            <person name="Pelin A."/>
            <person name="Henrissat B."/>
            <person name="Reynolds N.K."/>
            <person name="Benny G.L."/>
            <person name="Smith M.E."/>
            <person name="James T.Y."/>
            <person name="Grigoriev I.V."/>
        </authorList>
    </citation>
    <scope>NUCLEOTIDE SEQUENCE [LARGE SCALE GENOMIC DNA]</scope>
    <source>
        <strain evidence="4">ATCC 52028</strain>
    </source>
</reference>
<evidence type="ECO:0000256" key="1">
    <source>
        <dbReference type="SAM" id="MobiDB-lite"/>
    </source>
</evidence>
<feature type="chain" id="PRO_5020222647" description="Protein kinase domain-containing protein" evidence="2">
    <location>
        <begin position="35"/>
        <end position="648"/>
    </location>
</feature>
<dbReference type="Proteomes" id="UP000274922">
    <property type="component" value="Unassembled WGS sequence"/>
</dbReference>
<sequence length="648" mass="72952">MPLNLKRCRPAGMALHALWLALLIAILATPPASAVPSVVLRRVRRGYNLEQLICSPQYEPVRIRPLVASDRQFRSWKEFDGLSASADQTKATPKRWGKLEVHYLKTTALPDLQHTLMASAKMMDGSNRPVDGMNKHQLKLTNRLLEDAKNVQVICKSLFHMHPNRVVFHLSEPTITEASANQHADPHHDPKDGQHSGQKDGQHHDPKDQKDGQHHEQKDGHHNDQKDGHHNDQKEATAPPPTDIAPRFEVKREDMDVLDNIAQFYFRHGLARAKDHWPAPLWSHVICLFNHNTKGCPLSDKAPKSPLTLMGYGMTLSKSAVDATHRTGESLTLDEATRHYYSIMAAVAVVHEHKWVHQNVQPSHFVYNHRGNTKLGYYRLRGFDEAQPCPKAEDLVKPPATLSVYRDPALKLHETKNGNSTVTRVQCADAMRNDWIGATATAISLMGGSTLVRTFATDPTALGGLKQWTLPEKLCPSDPKDANCECTAFQNLVLKPLVEPKFGVAMLDQEPYYKYLQWRFSCHLEVEPKAHGEVLSWKEWHTQYTEKSGTFLRLLPEIIHSQKIACKRAAPTPAPAKTDGQVDAKTDGKVTQVTEDTKTSQDGATPAAEKTGAKATNNAKRRRRRLRRRGAMERKAQRGKSGKRRRRR</sequence>